<evidence type="ECO:0000256" key="3">
    <source>
        <dbReference type="SAM" id="MobiDB-lite"/>
    </source>
</evidence>
<feature type="compositionally biased region" description="Acidic residues" evidence="3">
    <location>
        <begin position="273"/>
        <end position="284"/>
    </location>
</feature>
<dbReference type="EMBL" id="JAUIRO010000002">
    <property type="protein sequence ID" value="KAK0728081.1"/>
    <property type="molecule type" value="Genomic_DNA"/>
</dbReference>
<feature type="domain" description="ChlI/MoxR AAA lid" evidence="4">
    <location>
        <begin position="341"/>
        <end position="395"/>
    </location>
</feature>
<dbReference type="GO" id="GO:0016851">
    <property type="term" value="F:magnesium chelatase activity"/>
    <property type="evidence" value="ECO:0007669"/>
    <property type="project" value="UniProtKB-EC"/>
</dbReference>
<proteinExistence type="predicted"/>
<name>A0AA40B5I4_9PEZI</name>
<feature type="region of interest" description="Disordered" evidence="3">
    <location>
        <begin position="85"/>
        <end position="170"/>
    </location>
</feature>
<dbReference type="RefSeq" id="XP_060300936.1">
    <property type="nucleotide sequence ID" value="XM_060435994.1"/>
</dbReference>
<evidence type="ECO:0000256" key="2">
    <source>
        <dbReference type="ARBA" id="ARBA00023444"/>
    </source>
</evidence>
<gene>
    <name evidence="5" type="ORF">B0T26DRAFT_616517</name>
</gene>
<dbReference type="GeneID" id="85319264"/>
<dbReference type="Pfam" id="PF17863">
    <property type="entry name" value="AAA_lid_2"/>
    <property type="match status" value="1"/>
</dbReference>
<evidence type="ECO:0000256" key="1">
    <source>
        <dbReference type="ARBA" id="ARBA00012825"/>
    </source>
</evidence>
<dbReference type="PANTHER" id="PTHR11603">
    <property type="entry name" value="AAA FAMILY ATPASE"/>
    <property type="match status" value="1"/>
</dbReference>
<dbReference type="AlphaFoldDB" id="A0AA40B5I4"/>
<evidence type="ECO:0000313" key="5">
    <source>
        <dbReference type="EMBL" id="KAK0728081.1"/>
    </source>
</evidence>
<dbReference type="InterPro" id="IPR041628">
    <property type="entry name" value="ChlI/MoxR_AAA_lid"/>
</dbReference>
<comment type="pathway">
    <text evidence="2">Porphyrin-containing compound metabolism.</text>
</comment>
<reference evidence="5" key="1">
    <citation type="submission" date="2023-06" db="EMBL/GenBank/DDBJ databases">
        <title>Genome-scale phylogeny and comparative genomics of the fungal order Sordariales.</title>
        <authorList>
            <consortium name="Lawrence Berkeley National Laboratory"/>
            <person name="Hensen N."/>
            <person name="Bonometti L."/>
            <person name="Westerberg I."/>
            <person name="Brannstrom I.O."/>
            <person name="Guillou S."/>
            <person name="Cros-Aarteil S."/>
            <person name="Calhoun S."/>
            <person name="Haridas S."/>
            <person name="Kuo A."/>
            <person name="Mondo S."/>
            <person name="Pangilinan J."/>
            <person name="Riley R."/>
            <person name="LaButti K."/>
            <person name="Andreopoulos B."/>
            <person name="Lipzen A."/>
            <person name="Chen C."/>
            <person name="Yanf M."/>
            <person name="Daum C."/>
            <person name="Ng V."/>
            <person name="Clum A."/>
            <person name="Steindorff A."/>
            <person name="Ohm R."/>
            <person name="Martin F."/>
            <person name="Silar P."/>
            <person name="Natvig D."/>
            <person name="Lalanne C."/>
            <person name="Gautier V."/>
            <person name="Ament-velasquez S.L."/>
            <person name="Kruys A."/>
            <person name="Hutchinson M.I."/>
            <person name="Powell A.J."/>
            <person name="Barry K."/>
            <person name="Miller A.N."/>
            <person name="Grigoriev I.V."/>
            <person name="Debuchy R."/>
            <person name="Gladieux P."/>
            <person name="Thoren M.H."/>
            <person name="Johannesson H."/>
        </authorList>
    </citation>
    <scope>NUCLEOTIDE SEQUENCE</scope>
    <source>
        <strain evidence="5">SMH2392-1A</strain>
    </source>
</reference>
<feature type="region of interest" description="Disordered" evidence="3">
    <location>
        <begin position="262"/>
        <end position="298"/>
    </location>
</feature>
<sequence>MADEQQFLLQKVHSLSDLELAALLSLVAREHCLVSTVPESVDELAEELRLIASHTFNLSSAIVSCHAHTTLDDFATALLVPPPPARVLPSSSPSPRSVSPYQQRRSSNNKPENATAYNPAPGSSGSYFPGLRLGGNGAGLGGGGGNGPTTSSPPAVGGTTSQQQQQQQQPHIANVILAKDLDRAPRAVQIQALELLRTRRIFTRTNVQTAPKQFLFVAVLGAASGGQARVTPHLNDFFYIAHWHDADEFGFEHLDREWGAGRARASGGGDGLNEGDYDDDDYDGNDAASTDSSRSVPHDGPVFSDGDIAFLGQLAQAVHVSVEMTRYQANIASFVRMHRAVAADSGASPAATKHFGRLARSLAALHGLDHVTPSLVALAARKVYLHRLRTVTTAPDRERSMQWGSQLAAVAALLDGVGPEGVLDDVLDMVAV</sequence>
<dbReference type="InterPro" id="IPR052041">
    <property type="entry name" value="Nucleic_acid_metab_PIN/TRAM"/>
</dbReference>
<dbReference type="Proteomes" id="UP001172101">
    <property type="component" value="Unassembled WGS sequence"/>
</dbReference>
<feature type="compositionally biased region" description="Low complexity" evidence="3">
    <location>
        <begin position="87"/>
        <end position="106"/>
    </location>
</feature>
<protein>
    <recommendedName>
        <fullName evidence="1">magnesium chelatase</fullName>
        <ecNumber evidence="1">6.6.1.1</ecNumber>
    </recommendedName>
</protein>
<feature type="non-terminal residue" evidence="5">
    <location>
        <position position="1"/>
    </location>
</feature>
<evidence type="ECO:0000313" key="6">
    <source>
        <dbReference type="Proteomes" id="UP001172101"/>
    </source>
</evidence>
<organism evidence="5 6">
    <name type="scientific">Lasiosphaeria miniovina</name>
    <dbReference type="NCBI Taxonomy" id="1954250"/>
    <lineage>
        <taxon>Eukaryota</taxon>
        <taxon>Fungi</taxon>
        <taxon>Dikarya</taxon>
        <taxon>Ascomycota</taxon>
        <taxon>Pezizomycotina</taxon>
        <taxon>Sordariomycetes</taxon>
        <taxon>Sordariomycetidae</taxon>
        <taxon>Sordariales</taxon>
        <taxon>Lasiosphaeriaceae</taxon>
        <taxon>Lasiosphaeria</taxon>
    </lineage>
</organism>
<feature type="compositionally biased region" description="Gly residues" evidence="3">
    <location>
        <begin position="132"/>
        <end position="147"/>
    </location>
</feature>
<keyword evidence="6" id="KW-1185">Reference proteome</keyword>
<feature type="compositionally biased region" description="Polar residues" evidence="3">
    <location>
        <begin position="148"/>
        <end position="161"/>
    </location>
</feature>
<comment type="caution">
    <text evidence="5">The sequence shown here is derived from an EMBL/GenBank/DDBJ whole genome shotgun (WGS) entry which is preliminary data.</text>
</comment>
<dbReference type="EC" id="6.6.1.1" evidence="1"/>
<evidence type="ECO:0000259" key="4">
    <source>
        <dbReference type="Pfam" id="PF17863"/>
    </source>
</evidence>
<feature type="compositionally biased region" description="Polar residues" evidence="3">
    <location>
        <begin position="108"/>
        <end position="126"/>
    </location>
</feature>
<dbReference type="PANTHER" id="PTHR11603:SF132">
    <property type="entry name" value="C2H2-TYPE DOMAIN-CONTAINING PROTEIN"/>
    <property type="match status" value="1"/>
</dbReference>
<dbReference type="Gene3D" id="1.10.8.80">
    <property type="entry name" value="Magnesium chelatase subunit I, C-Terminal domain"/>
    <property type="match status" value="1"/>
</dbReference>
<accession>A0AA40B5I4</accession>